<dbReference type="PANTHER" id="PTHR47894:SF4">
    <property type="entry name" value="HTH-TYPE TRANSCRIPTIONAL REGULATOR GADX"/>
    <property type="match status" value="1"/>
</dbReference>
<dbReference type="Pfam" id="PF12833">
    <property type="entry name" value="HTH_18"/>
    <property type="match status" value="1"/>
</dbReference>
<feature type="domain" description="HTH araC/xylS-type" evidence="4">
    <location>
        <begin position="237"/>
        <end position="335"/>
    </location>
</feature>
<dbReference type="InterPro" id="IPR032687">
    <property type="entry name" value="AraC-type_N"/>
</dbReference>
<dbReference type="PANTHER" id="PTHR47894">
    <property type="entry name" value="HTH-TYPE TRANSCRIPTIONAL REGULATOR GADX"/>
    <property type="match status" value="1"/>
</dbReference>
<dbReference type="InterPro" id="IPR018060">
    <property type="entry name" value="HTH_AraC"/>
</dbReference>
<keyword evidence="2" id="KW-0238">DNA-binding</keyword>
<accession>A0A6C1KVE0</accession>
<dbReference type="Proteomes" id="UP000305131">
    <property type="component" value="Unassembled WGS sequence"/>
</dbReference>
<dbReference type="PROSITE" id="PS01124">
    <property type="entry name" value="HTH_ARAC_FAMILY_2"/>
    <property type="match status" value="1"/>
</dbReference>
<dbReference type="SUPFAM" id="SSF46689">
    <property type="entry name" value="Homeodomain-like"/>
    <property type="match status" value="1"/>
</dbReference>
<name>A0A6C1KVE0_XANAU</name>
<sequence>MGMQKDRAPLQRVAGLSGVPALLRELGADPHDACAGLSFRPEDLVPDGLIAFDEALQLLANCQRVSGEAHFGLMLGARFDHLSLGPIGQLMQVSPNLGDAIRHYTHVQIGLSRGAAVYSYRLGEDATLGYGIYARHQPGAKHAYDFAMAMAVNIIRSLTGNKANIAEVLICHRPPADPTLFETVLKAKVRFDQFQSCVVFARTDLKLANPQANASRYDALLAQLAAMMSIDAADPAAMLLHRMKPLLMQDACSLDTVARRLNLHPRTLNRRLLSTGSSFVAIRDEVRFRVAQELLALTDLPVGDIASALSFSAHSNFGRAFRRWAGVTPTAWRSSIMAAAG</sequence>
<keyword evidence="3" id="KW-0804">Transcription</keyword>
<dbReference type="AlphaFoldDB" id="A0A6C1KVE0"/>
<dbReference type="OrthoDB" id="9805730at2"/>
<protein>
    <submittedName>
        <fullName evidence="5">AraC family transcriptional regulator</fullName>
    </submittedName>
</protein>
<organism evidence="5 6">
    <name type="scientific">Xanthobacter autotrophicus</name>
    <dbReference type="NCBI Taxonomy" id="280"/>
    <lineage>
        <taxon>Bacteria</taxon>
        <taxon>Pseudomonadati</taxon>
        <taxon>Pseudomonadota</taxon>
        <taxon>Alphaproteobacteria</taxon>
        <taxon>Hyphomicrobiales</taxon>
        <taxon>Xanthobacteraceae</taxon>
        <taxon>Xanthobacter</taxon>
    </lineage>
</organism>
<gene>
    <name evidence="5" type="ORF">FBQ73_11715</name>
</gene>
<dbReference type="Pfam" id="PF12625">
    <property type="entry name" value="Arabinose_bd"/>
    <property type="match status" value="1"/>
</dbReference>
<dbReference type="GO" id="GO:0000976">
    <property type="term" value="F:transcription cis-regulatory region binding"/>
    <property type="evidence" value="ECO:0007669"/>
    <property type="project" value="TreeGrafter"/>
</dbReference>
<proteinExistence type="predicted"/>
<comment type="caution">
    <text evidence="5">The sequence shown here is derived from an EMBL/GenBank/DDBJ whole genome shotgun (WGS) entry which is preliminary data.</text>
</comment>
<dbReference type="GO" id="GO:0003700">
    <property type="term" value="F:DNA-binding transcription factor activity"/>
    <property type="evidence" value="ECO:0007669"/>
    <property type="project" value="InterPro"/>
</dbReference>
<dbReference type="RefSeq" id="WP_138399637.1">
    <property type="nucleotide sequence ID" value="NZ_JBAFVI010000002.1"/>
</dbReference>
<evidence type="ECO:0000313" key="6">
    <source>
        <dbReference type="Proteomes" id="UP000305131"/>
    </source>
</evidence>
<evidence type="ECO:0000256" key="3">
    <source>
        <dbReference type="ARBA" id="ARBA00023163"/>
    </source>
</evidence>
<dbReference type="GO" id="GO:0005829">
    <property type="term" value="C:cytosol"/>
    <property type="evidence" value="ECO:0007669"/>
    <property type="project" value="TreeGrafter"/>
</dbReference>
<dbReference type="InterPro" id="IPR009057">
    <property type="entry name" value="Homeodomain-like_sf"/>
</dbReference>
<dbReference type="GeneID" id="95774121"/>
<evidence type="ECO:0000256" key="1">
    <source>
        <dbReference type="ARBA" id="ARBA00023015"/>
    </source>
</evidence>
<evidence type="ECO:0000259" key="4">
    <source>
        <dbReference type="PROSITE" id="PS01124"/>
    </source>
</evidence>
<dbReference type="SMART" id="SM00342">
    <property type="entry name" value="HTH_ARAC"/>
    <property type="match status" value="1"/>
</dbReference>
<dbReference type="EMBL" id="VAUP01000022">
    <property type="protein sequence ID" value="TLX43283.1"/>
    <property type="molecule type" value="Genomic_DNA"/>
</dbReference>
<reference evidence="5 6" key="1">
    <citation type="submission" date="2019-05" db="EMBL/GenBank/DDBJ databases">
        <authorList>
            <person name="Zhou X."/>
        </authorList>
    </citation>
    <scope>NUCLEOTIDE SEQUENCE [LARGE SCALE GENOMIC DNA]</scope>
    <source>
        <strain evidence="5 6">DSM 432</strain>
    </source>
</reference>
<evidence type="ECO:0000313" key="5">
    <source>
        <dbReference type="EMBL" id="TLX43283.1"/>
    </source>
</evidence>
<evidence type="ECO:0000256" key="2">
    <source>
        <dbReference type="ARBA" id="ARBA00023125"/>
    </source>
</evidence>
<keyword evidence="1" id="KW-0805">Transcription regulation</keyword>
<dbReference type="Gene3D" id="1.10.10.60">
    <property type="entry name" value="Homeodomain-like"/>
    <property type="match status" value="1"/>
</dbReference>